<dbReference type="Pfam" id="PF12645">
    <property type="entry name" value="HTH_16"/>
    <property type="match status" value="1"/>
</dbReference>
<dbReference type="SUPFAM" id="SSF88946">
    <property type="entry name" value="Sigma2 domain of RNA polymerase sigma factors"/>
    <property type="match status" value="1"/>
</dbReference>
<dbReference type="Proteomes" id="UP000029409">
    <property type="component" value="Chromosome"/>
</dbReference>
<dbReference type="KEGG" id="pdu:PDUR_19525"/>
<feature type="domain" description="Helix-turn-helix conjugative transposon-like" evidence="1">
    <location>
        <begin position="6"/>
        <end position="60"/>
    </location>
</feature>
<dbReference type="InterPro" id="IPR013325">
    <property type="entry name" value="RNA_pol_sigma_r2"/>
</dbReference>
<dbReference type="AlphaFoldDB" id="A0A089HU27"/>
<dbReference type="EMBL" id="CP009288">
    <property type="protein sequence ID" value="AIQ13853.1"/>
    <property type="molecule type" value="Genomic_DNA"/>
</dbReference>
<keyword evidence="2" id="KW-0804">Transcription</keyword>
<dbReference type="STRING" id="44251.PDUR_19525"/>
<gene>
    <name evidence="2" type="ORF">PDUR_19525</name>
</gene>
<accession>A0A089HU27</accession>
<proteinExistence type="predicted"/>
<dbReference type="GO" id="GO:0000428">
    <property type="term" value="C:DNA-directed RNA polymerase complex"/>
    <property type="evidence" value="ECO:0007669"/>
    <property type="project" value="UniProtKB-KW"/>
</dbReference>
<dbReference type="GO" id="GO:0003700">
    <property type="term" value="F:DNA-binding transcription factor activity"/>
    <property type="evidence" value="ECO:0007669"/>
    <property type="project" value="InterPro"/>
</dbReference>
<dbReference type="eggNOG" id="ENOG502ZT7C">
    <property type="taxonomic scope" value="Bacteria"/>
</dbReference>
<evidence type="ECO:0000259" key="1">
    <source>
        <dbReference type="Pfam" id="PF12645"/>
    </source>
</evidence>
<dbReference type="GO" id="GO:0006352">
    <property type="term" value="P:DNA-templated transcription initiation"/>
    <property type="evidence" value="ECO:0007669"/>
    <property type="project" value="InterPro"/>
</dbReference>
<evidence type="ECO:0000313" key="2">
    <source>
        <dbReference type="EMBL" id="AIQ13853.1"/>
    </source>
</evidence>
<keyword evidence="3" id="KW-1185">Reference proteome</keyword>
<dbReference type="InterPro" id="IPR024760">
    <property type="entry name" value="HTH_dom_conjug_TS-like"/>
</dbReference>
<name>A0A089HU27_PAEDU</name>
<reference evidence="2 3" key="1">
    <citation type="submission" date="2014-08" db="EMBL/GenBank/DDBJ databases">
        <title>Comparative genomics of the Paenibacillus odorifer group.</title>
        <authorList>
            <person name="den Bakker H.C."/>
            <person name="Tsai Y.-C."/>
            <person name="Martin N."/>
            <person name="Korlach J."/>
            <person name="Wiedmann M."/>
        </authorList>
    </citation>
    <scope>NUCLEOTIDE SEQUENCE [LARGE SCALE GENOMIC DNA]</scope>
    <source>
        <strain evidence="2 3">DSM 1735</strain>
    </source>
</reference>
<dbReference type="OrthoDB" id="1856222at2"/>
<protein>
    <submittedName>
        <fullName evidence="2">DNA-directed RNA polymerase</fullName>
    </submittedName>
</protein>
<sequence length="65" mass="7599">MNSVCHLIQLAQRGDKEAEAKLIARYEPVINKYSRQNGLLDEDCKQQLMIAFILAVRRFDLNRYS</sequence>
<keyword evidence="2" id="KW-0240">DNA-directed RNA polymerase</keyword>
<evidence type="ECO:0000313" key="3">
    <source>
        <dbReference type="Proteomes" id="UP000029409"/>
    </source>
</evidence>
<organism evidence="2 3">
    <name type="scientific">Paenibacillus durus</name>
    <name type="common">Paenibacillus azotofixans</name>
    <dbReference type="NCBI Taxonomy" id="44251"/>
    <lineage>
        <taxon>Bacteria</taxon>
        <taxon>Bacillati</taxon>
        <taxon>Bacillota</taxon>
        <taxon>Bacilli</taxon>
        <taxon>Bacillales</taxon>
        <taxon>Paenibacillaceae</taxon>
        <taxon>Paenibacillus</taxon>
    </lineage>
</organism>
<dbReference type="RefSeq" id="WP_042207651.1">
    <property type="nucleotide sequence ID" value="NZ_CP009288.1"/>
</dbReference>